<evidence type="ECO:0000313" key="2">
    <source>
        <dbReference type="Proteomes" id="UP000829398"/>
    </source>
</evidence>
<reference evidence="2" key="1">
    <citation type="journal article" date="2023" name="Hortic. Res.">
        <title>A chromosome-level phased genome enabling allele-level studies in sweet orange: a case study on citrus Huanglongbing tolerance.</title>
        <authorList>
            <person name="Wu B."/>
            <person name="Yu Q."/>
            <person name="Deng Z."/>
            <person name="Duan Y."/>
            <person name="Luo F."/>
            <person name="Gmitter F. Jr."/>
        </authorList>
    </citation>
    <scope>NUCLEOTIDE SEQUENCE [LARGE SCALE GENOMIC DNA]</scope>
    <source>
        <strain evidence="2">cv. Valencia</strain>
    </source>
</reference>
<sequence>MNRVESGIDALRTQNDIFLQRFGSLKIMERIMTAGLKEFWLLHFSIVMTSITAVWLSQPRGADPSLGPTVVFSNPISPVTDGAVSIQAQASACWIIAERSSQREDTGLWAKLEELFLKKSLAKRLYMKRKLYTFSMKEGTTMKDHLDEFNKLILDLENVNVMLEDEDRALILLSSLPDSFEHFVDTLLYGRQTLTLKDVKNALEYKDLKKRSDFKDQAIEDGLFDCFEKKKLEKLQKETNGKAAIASEDEEDAEGADVLIAAEKQPTSEWILDSGCSFHMCPNKEFFKTFESIDGGKVLLGNNLACKVTGMGTINIQMFDDKTRELKQISQLEFCEKCVFGKATRLKFNTGKHETKQTLDYIHSDIWGPSQIPSHGGARYFITFIDDYSRKLWVYILKHKSEALDKFKEWTTLMENQIGRKVKRLRIDNGLEYCSNEFDEFCRKLGIARHKTVRNTPQQNGLAERMKKTLIIILHLQQK</sequence>
<dbReference type="EMBL" id="CM039177">
    <property type="protein sequence ID" value="KAH9697306.1"/>
    <property type="molecule type" value="Genomic_DNA"/>
</dbReference>
<name>A0ACB8IK71_CITSI</name>
<dbReference type="Proteomes" id="UP000829398">
    <property type="component" value="Chromosome 8"/>
</dbReference>
<protein>
    <submittedName>
        <fullName evidence="1">Uncharacterized protein</fullName>
    </submittedName>
</protein>
<organism evidence="1 2">
    <name type="scientific">Citrus sinensis</name>
    <name type="common">Sweet orange</name>
    <name type="synonym">Citrus aurantium var. sinensis</name>
    <dbReference type="NCBI Taxonomy" id="2711"/>
    <lineage>
        <taxon>Eukaryota</taxon>
        <taxon>Viridiplantae</taxon>
        <taxon>Streptophyta</taxon>
        <taxon>Embryophyta</taxon>
        <taxon>Tracheophyta</taxon>
        <taxon>Spermatophyta</taxon>
        <taxon>Magnoliopsida</taxon>
        <taxon>eudicotyledons</taxon>
        <taxon>Gunneridae</taxon>
        <taxon>Pentapetalae</taxon>
        <taxon>rosids</taxon>
        <taxon>malvids</taxon>
        <taxon>Sapindales</taxon>
        <taxon>Rutaceae</taxon>
        <taxon>Aurantioideae</taxon>
        <taxon>Citrus</taxon>
    </lineage>
</organism>
<keyword evidence="2" id="KW-1185">Reference proteome</keyword>
<gene>
    <name evidence="1" type="ORF">KPL71_023556</name>
</gene>
<evidence type="ECO:0000313" key="1">
    <source>
        <dbReference type="EMBL" id="KAH9697306.1"/>
    </source>
</evidence>
<accession>A0ACB8IK71</accession>
<proteinExistence type="predicted"/>
<comment type="caution">
    <text evidence="1">The sequence shown here is derived from an EMBL/GenBank/DDBJ whole genome shotgun (WGS) entry which is preliminary data.</text>
</comment>